<dbReference type="AlphaFoldDB" id="A0A5N6PLM9"/>
<gene>
    <name evidence="1" type="ORF">E3N88_05684</name>
</gene>
<reference evidence="1 2" key="1">
    <citation type="submission" date="2019-05" db="EMBL/GenBank/DDBJ databases">
        <title>Mikania micrantha, genome provides insights into the molecular mechanism of rapid growth.</title>
        <authorList>
            <person name="Liu B."/>
        </authorList>
    </citation>
    <scope>NUCLEOTIDE SEQUENCE [LARGE SCALE GENOMIC DNA]</scope>
    <source>
        <strain evidence="1">NLD-2019</strain>
        <tissue evidence="1">Leaf</tissue>
    </source>
</reference>
<organism evidence="1 2">
    <name type="scientific">Mikania micrantha</name>
    <name type="common">bitter vine</name>
    <dbReference type="NCBI Taxonomy" id="192012"/>
    <lineage>
        <taxon>Eukaryota</taxon>
        <taxon>Viridiplantae</taxon>
        <taxon>Streptophyta</taxon>
        <taxon>Embryophyta</taxon>
        <taxon>Tracheophyta</taxon>
        <taxon>Spermatophyta</taxon>
        <taxon>Magnoliopsida</taxon>
        <taxon>eudicotyledons</taxon>
        <taxon>Gunneridae</taxon>
        <taxon>Pentapetalae</taxon>
        <taxon>asterids</taxon>
        <taxon>campanulids</taxon>
        <taxon>Asterales</taxon>
        <taxon>Asteraceae</taxon>
        <taxon>Asteroideae</taxon>
        <taxon>Heliantheae alliance</taxon>
        <taxon>Eupatorieae</taxon>
        <taxon>Mikania</taxon>
    </lineage>
</organism>
<evidence type="ECO:0000313" key="2">
    <source>
        <dbReference type="Proteomes" id="UP000326396"/>
    </source>
</evidence>
<dbReference type="Proteomes" id="UP000326396">
    <property type="component" value="Linkage Group LG11"/>
</dbReference>
<comment type="caution">
    <text evidence="1">The sequence shown here is derived from an EMBL/GenBank/DDBJ whole genome shotgun (WGS) entry which is preliminary data.</text>
</comment>
<accession>A0A5N6PLM9</accession>
<sequence length="138" mass="16210">MMNVGENRAQNGVMDCPESRNEENFQSIELLDSSRLRENRARYLNQKWRPMGETLVSPSTSRVEPPPLLLRHTSLTILFLIWTYGRNPNQVVNRVIQMNNIEESEVEDGVMPDRFVCIKMRLIERRIYIPDFHPYSSS</sequence>
<protein>
    <submittedName>
        <fullName evidence="1">Uncharacterized protein</fullName>
    </submittedName>
</protein>
<evidence type="ECO:0000313" key="1">
    <source>
        <dbReference type="EMBL" id="KAD6794788.1"/>
    </source>
</evidence>
<proteinExistence type="predicted"/>
<keyword evidence="2" id="KW-1185">Reference proteome</keyword>
<dbReference type="EMBL" id="SZYD01000003">
    <property type="protein sequence ID" value="KAD6794788.1"/>
    <property type="molecule type" value="Genomic_DNA"/>
</dbReference>
<name>A0A5N6PLM9_9ASTR</name>